<dbReference type="EMBL" id="FOVH01000009">
    <property type="protein sequence ID" value="SFO77031.1"/>
    <property type="molecule type" value="Genomic_DNA"/>
</dbReference>
<dbReference type="eggNOG" id="ENOG50341XJ">
    <property type="taxonomic scope" value="Bacteria"/>
</dbReference>
<evidence type="ECO:0000313" key="2">
    <source>
        <dbReference type="EMBL" id="SFO77031.1"/>
    </source>
</evidence>
<accession>A0A1I5JXD5</accession>
<evidence type="ECO:0008006" key="4">
    <source>
        <dbReference type="Google" id="ProtNLM"/>
    </source>
</evidence>
<evidence type="ECO:0000313" key="3">
    <source>
        <dbReference type="Proteomes" id="UP000183413"/>
    </source>
</evidence>
<dbReference type="STRING" id="1993.SAMN04489713_109221"/>
<feature type="chain" id="PRO_5039186203" description="DUF4185 domain-containing protein" evidence="1">
    <location>
        <begin position="29"/>
        <end position="393"/>
    </location>
</feature>
<sequence>MVRRLPRPRAVLIAAAPAVLLAAAVAVAAGTSRTAPPPAGAAPPARVLSRYETAAPGNAIDRDCGFSAPLPGRPGRSVWLFCDTVWTGARRGLWLGATAATGPAVPGRVPTGLTELPTPAGAGIAARSSPPGPGAAPQGFLGTPPGLVLPGGAPCRVPGSAYSASWVSGAARPPGTGALLVAYTDVCVHGTTISTQGFGLVEYRPGENALTGRARVFSLPAGLPFQQNLGSPVFSGGYLYLFASVCDAHGPGACLGGRVTLARVRADPSAWRDPAAYEYRVGGGWTRDAFQAGTVVAGAAPYAVHVADYTALGRGLVMVEQRGLDGRFRLWRAPAPEGPWRAAGDGIVPCSGGSGLDQCRALIGHPGLSTRGALLLSYYDPAADHVTVRAVPW</sequence>
<dbReference type="RefSeq" id="WP_075022405.1">
    <property type="nucleotide sequence ID" value="NZ_FOVH01000009.1"/>
</dbReference>
<dbReference type="Proteomes" id="UP000183413">
    <property type="component" value="Unassembled WGS sequence"/>
</dbReference>
<organism evidence="2 3">
    <name type="scientific">Actinomadura madurae</name>
    <dbReference type="NCBI Taxonomy" id="1993"/>
    <lineage>
        <taxon>Bacteria</taxon>
        <taxon>Bacillati</taxon>
        <taxon>Actinomycetota</taxon>
        <taxon>Actinomycetes</taxon>
        <taxon>Streptosporangiales</taxon>
        <taxon>Thermomonosporaceae</taxon>
        <taxon>Actinomadura</taxon>
    </lineage>
</organism>
<keyword evidence="1" id="KW-0732">Signal</keyword>
<proteinExistence type="predicted"/>
<feature type="signal peptide" evidence="1">
    <location>
        <begin position="1"/>
        <end position="28"/>
    </location>
</feature>
<keyword evidence="3" id="KW-1185">Reference proteome</keyword>
<dbReference type="AlphaFoldDB" id="A0A1I5JXD5"/>
<dbReference type="InParanoid" id="A0A1I5JXD5"/>
<protein>
    <recommendedName>
        <fullName evidence="4">DUF4185 domain-containing protein</fullName>
    </recommendedName>
</protein>
<name>A0A1I5JXD5_9ACTN</name>
<reference evidence="2 3" key="1">
    <citation type="submission" date="2016-10" db="EMBL/GenBank/DDBJ databases">
        <authorList>
            <person name="de Groot N.N."/>
        </authorList>
    </citation>
    <scope>NUCLEOTIDE SEQUENCE [LARGE SCALE GENOMIC DNA]</scope>
    <source>
        <strain evidence="2 3">DSM 43067</strain>
    </source>
</reference>
<evidence type="ECO:0000256" key="1">
    <source>
        <dbReference type="SAM" id="SignalP"/>
    </source>
</evidence>
<gene>
    <name evidence="2" type="ORF">SAMN04489713_109221</name>
</gene>